<evidence type="ECO:0000313" key="1">
    <source>
        <dbReference type="EMBL" id="PRQ59228.1"/>
    </source>
</evidence>
<keyword evidence="2" id="KW-1185">Reference proteome</keyword>
<name>A0A2P6SKK9_ROSCH</name>
<dbReference type="Proteomes" id="UP000238479">
    <property type="component" value="Chromosome 1"/>
</dbReference>
<accession>A0A2P6SKK9</accession>
<evidence type="ECO:0000313" key="2">
    <source>
        <dbReference type="Proteomes" id="UP000238479"/>
    </source>
</evidence>
<comment type="caution">
    <text evidence="1">The sequence shown here is derived from an EMBL/GenBank/DDBJ whole genome shotgun (WGS) entry which is preliminary data.</text>
</comment>
<sequence length="64" mass="7625">MSYIPAASFRQIGHNLFLLRHDFVWNMEQVIPPIMYFPWRGGRTKLKSTLYFLLGLYSQENAFI</sequence>
<dbReference type="Gramene" id="PRQ59228">
    <property type="protein sequence ID" value="PRQ59228"/>
    <property type="gene ID" value="RchiOBHm_Chr1g0367911"/>
</dbReference>
<proteinExistence type="predicted"/>
<dbReference type="EMBL" id="PDCK01000039">
    <property type="protein sequence ID" value="PRQ59228.1"/>
    <property type="molecule type" value="Genomic_DNA"/>
</dbReference>
<dbReference type="AlphaFoldDB" id="A0A2P6SKK9"/>
<protein>
    <submittedName>
        <fullName evidence="1">Uncharacterized protein</fullName>
    </submittedName>
</protein>
<reference evidence="1 2" key="1">
    <citation type="journal article" date="2018" name="Nat. Genet.">
        <title>The Rosa genome provides new insights in the design of modern roses.</title>
        <authorList>
            <person name="Bendahmane M."/>
        </authorList>
    </citation>
    <scope>NUCLEOTIDE SEQUENCE [LARGE SCALE GENOMIC DNA]</scope>
    <source>
        <strain evidence="2">cv. Old Blush</strain>
    </source>
</reference>
<organism evidence="1 2">
    <name type="scientific">Rosa chinensis</name>
    <name type="common">China rose</name>
    <dbReference type="NCBI Taxonomy" id="74649"/>
    <lineage>
        <taxon>Eukaryota</taxon>
        <taxon>Viridiplantae</taxon>
        <taxon>Streptophyta</taxon>
        <taxon>Embryophyta</taxon>
        <taxon>Tracheophyta</taxon>
        <taxon>Spermatophyta</taxon>
        <taxon>Magnoliopsida</taxon>
        <taxon>eudicotyledons</taxon>
        <taxon>Gunneridae</taxon>
        <taxon>Pentapetalae</taxon>
        <taxon>rosids</taxon>
        <taxon>fabids</taxon>
        <taxon>Rosales</taxon>
        <taxon>Rosaceae</taxon>
        <taxon>Rosoideae</taxon>
        <taxon>Rosoideae incertae sedis</taxon>
        <taxon>Rosa</taxon>
    </lineage>
</organism>
<gene>
    <name evidence="1" type="ORF">RchiOBHm_Chr1g0367911</name>
</gene>